<organism evidence="13 14">
    <name type="scientific">Elaeis guineensis var. tenera</name>
    <name type="common">Oil palm</name>
    <dbReference type="NCBI Taxonomy" id="51953"/>
    <lineage>
        <taxon>Eukaryota</taxon>
        <taxon>Viridiplantae</taxon>
        <taxon>Streptophyta</taxon>
        <taxon>Embryophyta</taxon>
        <taxon>Tracheophyta</taxon>
        <taxon>Spermatophyta</taxon>
        <taxon>Magnoliopsida</taxon>
        <taxon>Liliopsida</taxon>
        <taxon>Arecaceae</taxon>
        <taxon>Arecoideae</taxon>
        <taxon>Cocoseae</taxon>
        <taxon>Elaeidinae</taxon>
        <taxon>Elaeis</taxon>
    </lineage>
</organism>
<keyword evidence="10" id="KW-0472">Membrane</keyword>
<dbReference type="SMART" id="SM00220">
    <property type="entry name" value="S_TKc"/>
    <property type="match status" value="1"/>
</dbReference>
<accession>A0A6I9SG40</accession>
<dbReference type="GO" id="GO:0004674">
    <property type="term" value="F:protein serine/threonine kinase activity"/>
    <property type="evidence" value="ECO:0007669"/>
    <property type="project" value="UniProtKB-KW"/>
</dbReference>
<keyword evidence="11" id="KW-0325">Glycoprotein</keyword>
<evidence type="ECO:0000256" key="9">
    <source>
        <dbReference type="ARBA" id="ARBA00022989"/>
    </source>
</evidence>
<evidence type="ECO:0000256" key="1">
    <source>
        <dbReference type="ARBA" id="ARBA00004479"/>
    </source>
</evidence>
<keyword evidence="8" id="KW-0067">ATP-binding</keyword>
<evidence type="ECO:0000256" key="5">
    <source>
        <dbReference type="ARBA" id="ARBA00022729"/>
    </source>
</evidence>
<dbReference type="GO" id="GO:0005524">
    <property type="term" value="F:ATP binding"/>
    <property type="evidence" value="ECO:0007669"/>
    <property type="project" value="UniProtKB-KW"/>
</dbReference>
<keyword evidence="6" id="KW-0547">Nucleotide-binding</keyword>
<evidence type="ECO:0000313" key="14">
    <source>
        <dbReference type="RefSeq" id="XP_010942388.1"/>
    </source>
</evidence>
<dbReference type="OrthoDB" id="547665at2759"/>
<dbReference type="Pfam" id="PF00069">
    <property type="entry name" value="Pkinase"/>
    <property type="match status" value="1"/>
</dbReference>
<keyword evidence="5" id="KW-0732">Signal</keyword>
<evidence type="ECO:0000256" key="3">
    <source>
        <dbReference type="ARBA" id="ARBA00022679"/>
    </source>
</evidence>
<dbReference type="GO" id="GO:0016020">
    <property type="term" value="C:membrane"/>
    <property type="evidence" value="ECO:0007669"/>
    <property type="project" value="UniProtKB-SubCell"/>
</dbReference>
<feature type="domain" description="Protein kinase" evidence="12">
    <location>
        <begin position="21"/>
        <end position="320"/>
    </location>
</feature>
<dbReference type="PROSITE" id="PS50011">
    <property type="entry name" value="PROTEIN_KINASE_DOM"/>
    <property type="match status" value="1"/>
</dbReference>
<proteinExistence type="predicted"/>
<protein>
    <submittedName>
        <fullName evidence="14">Rust resistance kinase Lr10-like</fullName>
    </submittedName>
</protein>
<keyword evidence="7" id="KW-0418">Kinase</keyword>
<evidence type="ECO:0000256" key="4">
    <source>
        <dbReference type="ARBA" id="ARBA00022692"/>
    </source>
</evidence>
<evidence type="ECO:0000256" key="11">
    <source>
        <dbReference type="ARBA" id="ARBA00023180"/>
    </source>
</evidence>
<dbReference type="FunFam" id="1.10.510.10:FF:000590">
    <property type="entry name" value="PR5-like receptor kinase"/>
    <property type="match status" value="1"/>
</dbReference>
<evidence type="ECO:0000256" key="7">
    <source>
        <dbReference type="ARBA" id="ARBA00022777"/>
    </source>
</evidence>
<dbReference type="PANTHER" id="PTHR27009">
    <property type="entry name" value="RUST RESISTANCE KINASE LR10-RELATED"/>
    <property type="match status" value="1"/>
</dbReference>
<dbReference type="Proteomes" id="UP000504607">
    <property type="component" value="Unplaced"/>
</dbReference>
<dbReference type="AlphaFoldDB" id="A0A6I9SG40"/>
<dbReference type="Gene3D" id="3.30.200.20">
    <property type="entry name" value="Phosphorylase Kinase, domain 1"/>
    <property type="match status" value="1"/>
</dbReference>
<dbReference type="InterPro" id="IPR045874">
    <property type="entry name" value="LRK10/LRL21-25-like"/>
</dbReference>
<dbReference type="InParanoid" id="A0A6I9SG40"/>
<dbReference type="Gene3D" id="1.10.510.10">
    <property type="entry name" value="Transferase(Phosphotransferase) domain 1"/>
    <property type="match status" value="1"/>
</dbReference>
<keyword evidence="2" id="KW-0723">Serine/threonine-protein kinase</keyword>
<sequence>MDLRIGIRFDKDRGITDQELMPGTASTGEGGYGSVFKGFLPNGVPIAVKILVRSMGSNGEDFVNEVCTIGRIHHINVVRLLGFCADGFKRALIYEFMPNESPAKFIFSVDGRNTLVGWDKLHNIAIGIARGIEYLHQGCDQRILHFDIKPHNILLDNNFCPKISDFGLAKLCSKEKSIVSMTGARGTAGYIAPEVCSGNFGNVSYKSDVYSFGMLLLEMVGGRKNMDATVENTSQVYFPEWIYHRLYQEELGLHIIEEKDASIARKLTDYCGTLVHTMVPSGSPLNDKCCADVRGKHGELGNASQSFHFCGSTKYFCSFV</sequence>
<gene>
    <name evidence="14" type="primary">LOC105060406</name>
</gene>
<dbReference type="SUPFAM" id="SSF56112">
    <property type="entry name" value="Protein kinase-like (PK-like)"/>
    <property type="match status" value="1"/>
</dbReference>
<keyword evidence="4" id="KW-0812">Transmembrane</keyword>
<dbReference type="InterPro" id="IPR000719">
    <property type="entry name" value="Prot_kinase_dom"/>
</dbReference>
<evidence type="ECO:0000313" key="13">
    <source>
        <dbReference type="Proteomes" id="UP000504607"/>
    </source>
</evidence>
<keyword evidence="9" id="KW-1133">Transmembrane helix</keyword>
<comment type="subcellular location">
    <subcellularLocation>
        <location evidence="1">Membrane</location>
        <topology evidence="1">Single-pass type I membrane protein</topology>
    </subcellularLocation>
</comment>
<evidence type="ECO:0000256" key="6">
    <source>
        <dbReference type="ARBA" id="ARBA00022741"/>
    </source>
</evidence>
<evidence type="ECO:0000256" key="2">
    <source>
        <dbReference type="ARBA" id="ARBA00022527"/>
    </source>
</evidence>
<keyword evidence="3" id="KW-0808">Transferase</keyword>
<evidence type="ECO:0000256" key="10">
    <source>
        <dbReference type="ARBA" id="ARBA00023136"/>
    </source>
</evidence>
<reference evidence="14" key="1">
    <citation type="submission" date="2025-08" db="UniProtKB">
        <authorList>
            <consortium name="RefSeq"/>
        </authorList>
    </citation>
    <scope>IDENTIFICATION</scope>
</reference>
<dbReference type="InterPro" id="IPR011009">
    <property type="entry name" value="Kinase-like_dom_sf"/>
</dbReference>
<keyword evidence="13" id="KW-1185">Reference proteome</keyword>
<evidence type="ECO:0000259" key="12">
    <source>
        <dbReference type="PROSITE" id="PS50011"/>
    </source>
</evidence>
<name>A0A6I9SG40_ELAGV</name>
<dbReference type="RefSeq" id="XP_010942388.1">
    <property type="nucleotide sequence ID" value="XM_010944086.1"/>
</dbReference>
<evidence type="ECO:0000256" key="8">
    <source>
        <dbReference type="ARBA" id="ARBA00022840"/>
    </source>
</evidence>
<dbReference type="PROSITE" id="PS00108">
    <property type="entry name" value="PROTEIN_KINASE_ST"/>
    <property type="match status" value="1"/>
</dbReference>
<dbReference type="InterPro" id="IPR008271">
    <property type="entry name" value="Ser/Thr_kinase_AS"/>
</dbReference>